<organism evidence="1 2">
    <name type="scientific">Candidatus Ornithospirochaeta stercoravium</name>
    <dbReference type="NCBI Taxonomy" id="2840897"/>
    <lineage>
        <taxon>Bacteria</taxon>
        <taxon>Pseudomonadati</taxon>
        <taxon>Spirochaetota</taxon>
        <taxon>Spirochaetia</taxon>
        <taxon>Spirochaetales</taxon>
        <taxon>Spirochaetaceae</taxon>
        <taxon>Spirochaetaceae incertae sedis</taxon>
        <taxon>Candidatus Ornithospirochaeta</taxon>
    </lineage>
</organism>
<reference evidence="1" key="2">
    <citation type="journal article" date="2021" name="PeerJ">
        <title>Extensive microbial diversity within the chicken gut microbiome revealed by metagenomics and culture.</title>
        <authorList>
            <person name="Gilroy R."/>
            <person name="Ravi A."/>
            <person name="Getino M."/>
            <person name="Pursley I."/>
            <person name="Horton D.L."/>
            <person name="Alikhan N.F."/>
            <person name="Baker D."/>
            <person name="Gharbi K."/>
            <person name="Hall N."/>
            <person name="Watson M."/>
            <person name="Adriaenssens E.M."/>
            <person name="Foster-Nyarko E."/>
            <person name="Jarju S."/>
            <person name="Secka A."/>
            <person name="Antonio M."/>
            <person name="Oren A."/>
            <person name="Chaudhuri R.R."/>
            <person name="La Ragione R."/>
            <person name="Hildebrand F."/>
            <person name="Pallen M.J."/>
        </authorList>
    </citation>
    <scope>NUCLEOTIDE SEQUENCE</scope>
    <source>
        <strain evidence="1">14700</strain>
    </source>
</reference>
<dbReference type="EMBL" id="JADIMF010000045">
    <property type="protein sequence ID" value="MBO8468701.1"/>
    <property type="molecule type" value="Genomic_DNA"/>
</dbReference>
<dbReference type="AlphaFoldDB" id="A0A9D9IBV3"/>
<comment type="caution">
    <text evidence="1">The sequence shown here is derived from an EMBL/GenBank/DDBJ whole genome shotgun (WGS) entry which is preliminary data.</text>
</comment>
<name>A0A9D9IBV3_9SPIO</name>
<gene>
    <name evidence="1" type="ORF">IAA72_02820</name>
</gene>
<dbReference type="Proteomes" id="UP000810292">
    <property type="component" value="Unassembled WGS sequence"/>
</dbReference>
<proteinExistence type="predicted"/>
<evidence type="ECO:0000313" key="2">
    <source>
        <dbReference type="Proteomes" id="UP000810292"/>
    </source>
</evidence>
<evidence type="ECO:0000313" key="1">
    <source>
        <dbReference type="EMBL" id="MBO8468701.1"/>
    </source>
</evidence>
<sequence>MKKFIWRVKIFSIDPIMRSEFDREMKDFENRIFKDLDGENFIDYVFHPVEDLYEVPDVEEKWAREYFFFTDYDGQDFLNLIGGNIDFERFPFDIKELYSCYREYIK</sequence>
<accession>A0A9D9IBV3</accession>
<reference evidence="1" key="1">
    <citation type="submission" date="2020-10" db="EMBL/GenBank/DDBJ databases">
        <authorList>
            <person name="Gilroy R."/>
        </authorList>
    </citation>
    <scope>NUCLEOTIDE SEQUENCE</scope>
    <source>
        <strain evidence="1">14700</strain>
    </source>
</reference>
<protein>
    <submittedName>
        <fullName evidence="1">Uncharacterized protein</fullName>
    </submittedName>
</protein>